<keyword evidence="3" id="KW-0815">Transposition</keyword>
<keyword evidence="4" id="KW-0238">DNA-binding</keyword>
<dbReference type="NCBIfam" id="NF040570">
    <property type="entry name" value="guided_TnpB"/>
    <property type="match status" value="1"/>
</dbReference>
<comment type="similarity">
    <text evidence="1">In the C-terminal section; belongs to the transposase 35 family.</text>
</comment>
<protein>
    <submittedName>
        <fullName evidence="8">Transposase</fullName>
    </submittedName>
</protein>
<sequence length="361" mass="40345">MVKRVKLAFDRYLKGDSNGNRSGKPRFKSKNRYRSLTYPQASIDWIDGNRIELPKIGAVKVIWHRPLPDGFAVKTAIISQKSDGWYITLTLEDVSVPEITSDVDRTWDNSIGIDLGLENFLADSDGEFEPIPQHFRKSEEKLARLQQKVSTANKGSRARKLLVRKVARLHQKIARQRKQFHYETAQKILKKADVVFVEDLSVKNMTRRAKPKKDKTGKFLPNGQSAKSGINKSIADAGWSQFVDILAFKAEKAGRRVVKVNPKGTSQHCSNCLNRVPKELSDRWHSCPHCGTELDRDTNAAILIKKVGLDIGLLKNAQPAKARKRSPGCTASAVSVGSMSLMLFWDEAGIPVIMLLVGGQC</sequence>
<comment type="caution">
    <text evidence="8">The sequence shown here is derived from an EMBL/GenBank/DDBJ whole genome shotgun (WGS) entry which is preliminary data.</text>
</comment>
<dbReference type="PANTHER" id="PTHR30405">
    <property type="entry name" value="TRANSPOSASE"/>
    <property type="match status" value="1"/>
</dbReference>
<evidence type="ECO:0000256" key="2">
    <source>
        <dbReference type="ARBA" id="ARBA00011044"/>
    </source>
</evidence>
<feature type="domain" description="Cas12f1-like TNB" evidence="7">
    <location>
        <begin position="239"/>
        <end position="304"/>
    </location>
</feature>
<dbReference type="Pfam" id="PF07282">
    <property type="entry name" value="Cas12f1-like_TNB"/>
    <property type="match status" value="1"/>
</dbReference>
<accession>A0ABU5TWN1</accession>
<dbReference type="RefSeq" id="WP_323273521.1">
    <property type="nucleotide sequence ID" value="NZ_JAYGHT010000027.1"/>
</dbReference>
<feature type="domain" description="Probable transposase IS891/IS1136/IS1341" evidence="6">
    <location>
        <begin position="108"/>
        <end position="208"/>
    </location>
</feature>
<evidence type="ECO:0000259" key="6">
    <source>
        <dbReference type="Pfam" id="PF01385"/>
    </source>
</evidence>
<keyword evidence="5" id="KW-0233">DNA recombination</keyword>
<evidence type="ECO:0000256" key="5">
    <source>
        <dbReference type="ARBA" id="ARBA00023172"/>
    </source>
</evidence>
<proteinExistence type="inferred from homology"/>
<organism evidence="8 9">
    <name type="scientific">Limnoraphis robusta CCNP1315</name>
    <dbReference type="NCBI Taxonomy" id="3110306"/>
    <lineage>
        <taxon>Bacteria</taxon>
        <taxon>Bacillati</taxon>
        <taxon>Cyanobacteriota</taxon>
        <taxon>Cyanophyceae</taxon>
        <taxon>Oscillatoriophycideae</taxon>
        <taxon>Oscillatoriales</taxon>
        <taxon>Sirenicapillariaceae</taxon>
        <taxon>Limnoraphis</taxon>
    </lineage>
</organism>
<evidence type="ECO:0000256" key="1">
    <source>
        <dbReference type="ARBA" id="ARBA00008761"/>
    </source>
</evidence>
<dbReference type="InterPro" id="IPR051399">
    <property type="entry name" value="RNA-guided_DNA_endo/Transpos"/>
</dbReference>
<name>A0ABU5TWN1_9CYAN</name>
<dbReference type="InterPro" id="IPR001959">
    <property type="entry name" value="Transposase"/>
</dbReference>
<comment type="similarity">
    <text evidence="2">In the N-terminal section; belongs to the transposase 2 family.</text>
</comment>
<dbReference type="PANTHER" id="PTHR30405:SF25">
    <property type="entry name" value="RNA-GUIDED DNA ENDONUCLEASE INSQ-RELATED"/>
    <property type="match status" value="1"/>
</dbReference>
<evidence type="ECO:0000256" key="4">
    <source>
        <dbReference type="ARBA" id="ARBA00023125"/>
    </source>
</evidence>
<evidence type="ECO:0000256" key="3">
    <source>
        <dbReference type="ARBA" id="ARBA00022578"/>
    </source>
</evidence>
<keyword evidence="9" id="KW-1185">Reference proteome</keyword>
<dbReference type="EMBL" id="JAYGHT010000027">
    <property type="protein sequence ID" value="MEA5519316.1"/>
    <property type="molecule type" value="Genomic_DNA"/>
</dbReference>
<dbReference type="Pfam" id="PF01385">
    <property type="entry name" value="OrfB_IS605"/>
    <property type="match status" value="1"/>
</dbReference>
<evidence type="ECO:0000313" key="9">
    <source>
        <dbReference type="Proteomes" id="UP001301728"/>
    </source>
</evidence>
<gene>
    <name evidence="8" type="ORF">VB854_10175</name>
</gene>
<dbReference type="Proteomes" id="UP001301728">
    <property type="component" value="Unassembled WGS sequence"/>
</dbReference>
<evidence type="ECO:0000259" key="7">
    <source>
        <dbReference type="Pfam" id="PF07282"/>
    </source>
</evidence>
<dbReference type="InterPro" id="IPR010095">
    <property type="entry name" value="Cas12f1-like_TNB"/>
</dbReference>
<reference evidence="8 9" key="1">
    <citation type="submission" date="2023-12" db="EMBL/GenBank/DDBJ databases">
        <title>Baltic Sea Cyanobacteria.</title>
        <authorList>
            <person name="Delbaje E."/>
            <person name="Fewer D.P."/>
            <person name="Shishido T.K."/>
        </authorList>
    </citation>
    <scope>NUCLEOTIDE SEQUENCE [LARGE SCALE GENOMIC DNA]</scope>
    <source>
        <strain evidence="8 9">CCNP 1315</strain>
    </source>
</reference>
<evidence type="ECO:0000313" key="8">
    <source>
        <dbReference type="EMBL" id="MEA5519316.1"/>
    </source>
</evidence>